<feature type="coiled-coil region" evidence="1">
    <location>
        <begin position="96"/>
        <end position="144"/>
    </location>
</feature>
<dbReference type="AlphaFoldDB" id="A0A914VMK8"/>
<evidence type="ECO:0000256" key="2">
    <source>
        <dbReference type="SAM" id="MobiDB-lite"/>
    </source>
</evidence>
<protein>
    <submittedName>
        <fullName evidence="4">IQ domain-containing protein E</fullName>
    </submittedName>
</protein>
<keyword evidence="3" id="KW-1185">Reference proteome</keyword>
<keyword evidence="1" id="KW-0175">Coiled coil</keyword>
<feature type="region of interest" description="Disordered" evidence="2">
    <location>
        <begin position="494"/>
        <end position="535"/>
    </location>
</feature>
<feature type="compositionally biased region" description="Low complexity" evidence="2">
    <location>
        <begin position="422"/>
        <end position="443"/>
    </location>
</feature>
<dbReference type="Proteomes" id="UP000887566">
    <property type="component" value="Unplaced"/>
</dbReference>
<sequence>MTFRSSARPHYSSVRALSGRPISSIKPTIDSNLPPFARVNTGIRSSSDYLRQQMVGMGMGGTRAKSASSSSLPPPIHNGRMTSAYGEFGGNHRRMHEDVEEELMSVKRNFATLVQENASLKTRLKRIDDEAMRKDKHLDELLNQNQAGPLNGFAFSQGAEGRLLTNSLKQKIMRLEQSVKDKDTQLRKLKSDGKMTKIQEMRIQLDSFYQEIMRLKYQSGSVGDHAAPDIPKQLSAKMKSLNETIVRQNETHTKLISENRMLKEQLESLAGGAGETDTDYDEWEKSKLIALIQKLQRELEAVKENDDLGKSSTSRSDREKLDTLVKRLKEDRQHYKNKVEIKDKEIEALKKKLRDAEQELKEANGALKAAKSRLNSGSLRAEPLNSERSEQRVASARKTESRSSTRSKSHRSPSPPASEINSPVRSSRPTSSRHSAESSTLRSDAQPRNVERIEQFRRNHAAKTIQKHWKRYQEDEALDVIAATARGHLARQRYLADQDASRRGSSAVDELSGDESPTSVIGGAVKGHLTRLKHS</sequence>
<feature type="region of interest" description="Disordered" evidence="2">
    <location>
        <begin position="59"/>
        <end position="78"/>
    </location>
</feature>
<feature type="compositionally biased region" description="Basic and acidic residues" evidence="2">
    <location>
        <begin position="385"/>
        <end position="403"/>
    </location>
</feature>
<dbReference type="PROSITE" id="PS50096">
    <property type="entry name" value="IQ"/>
    <property type="match status" value="1"/>
</dbReference>
<organism evidence="3 4">
    <name type="scientific">Plectus sambesii</name>
    <dbReference type="NCBI Taxonomy" id="2011161"/>
    <lineage>
        <taxon>Eukaryota</taxon>
        <taxon>Metazoa</taxon>
        <taxon>Ecdysozoa</taxon>
        <taxon>Nematoda</taxon>
        <taxon>Chromadorea</taxon>
        <taxon>Plectida</taxon>
        <taxon>Plectina</taxon>
        <taxon>Plectoidea</taxon>
        <taxon>Plectidae</taxon>
        <taxon>Plectus</taxon>
    </lineage>
</organism>
<feature type="region of interest" description="Disordered" evidence="2">
    <location>
        <begin position="368"/>
        <end position="459"/>
    </location>
</feature>
<name>A0A914VMK8_9BILA</name>
<evidence type="ECO:0000313" key="4">
    <source>
        <dbReference type="WBParaSite" id="PSAMB.scaffold218size64478.g3706.t2"/>
    </source>
</evidence>
<reference evidence="4" key="1">
    <citation type="submission" date="2022-11" db="UniProtKB">
        <authorList>
            <consortium name="WormBaseParasite"/>
        </authorList>
    </citation>
    <scope>IDENTIFICATION</scope>
</reference>
<dbReference type="WBParaSite" id="PSAMB.scaffold218size64478.g3706.t2">
    <property type="protein sequence ID" value="PSAMB.scaffold218size64478.g3706.t2"/>
    <property type="gene ID" value="PSAMB.scaffold218size64478.g3706"/>
</dbReference>
<evidence type="ECO:0000256" key="1">
    <source>
        <dbReference type="SAM" id="Coils"/>
    </source>
</evidence>
<proteinExistence type="predicted"/>
<accession>A0A914VMK8</accession>
<evidence type="ECO:0000313" key="3">
    <source>
        <dbReference type="Proteomes" id="UP000887566"/>
    </source>
</evidence>